<dbReference type="EMBL" id="CAJVPY010017435">
    <property type="protein sequence ID" value="CAG8761975.1"/>
    <property type="molecule type" value="Genomic_DNA"/>
</dbReference>
<evidence type="ECO:0000313" key="2">
    <source>
        <dbReference type="Proteomes" id="UP000789405"/>
    </source>
</evidence>
<dbReference type="Proteomes" id="UP000789405">
    <property type="component" value="Unassembled WGS sequence"/>
</dbReference>
<proteinExistence type="predicted"/>
<organism evidence="1 2">
    <name type="scientific">Dentiscutata erythropus</name>
    <dbReference type="NCBI Taxonomy" id="1348616"/>
    <lineage>
        <taxon>Eukaryota</taxon>
        <taxon>Fungi</taxon>
        <taxon>Fungi incertae sedis</taxon>
        <taxon>Mucoromycota</taxon>
        <taxon>Glomeromycotina</taxon>
        <taxon>Glomeromycetes</taxon>
        <taxon>Diversisporales</taxon>
        <taxon>Gigasporaceae</taxon>
        <taxon>Dentiscutata</taxon>
    </lineage>
</organism>
<feature type="non-terminal residue" evidence="1">
    <location>
        <position position="46"/>
    </location>
</feature>
<sequence length="46" mass="5160">MGMSIKRLKAPNKSVDGDDRIEKGINEAKMRSIHIVLGDEGCFDKR</sequence>
<gene>
    <name evidence="1" type="ORF">DERYTH_LOCUS17901</name>
</gene>
<evidence type="ECO:0000313" key="1">
    <source>
        <dbReference type="EMBL" id="CAG8761975.1"/>
    </source>
</evidence>
<protein>
    <submittedName>
        <fullName evidence="1">11729_t:CDS:1</fullName>
    </submittedName>
</protein>
<keyword evidence="2" id="KW-1185">Reference proteome</keyword>
<reference evidence="1" key="1">
    <citation type="submission" date="2021-06" db="EMBL/GenBank/DDBJ databases">
        <authorList>
            <person name="Kallberg Y."/>
            <person name="Tangrot J."/>
            <person name="Rosling A."/>
        </authorList>
    </citation>
    <scope>NUCLEOTIDE SEQUENCE</scope>
    <source>
        <strain evidence="1">MA453B</strain>
    </source>
</reference>
<accession>A0A9N9J3G2</accession>
<dbReference type="AlphaFoldDB" id="A0A9N9J3G2"/>
<comment type="caution">
    <text evidence="1">The sequence shown here is derived from an EMBL/GenBank/DDBJ whole genome shotgun (WGS) entry which is preliminary data.</text>
</comment>
<name>A0A9N9J3G2_9GLOM</name>